<proteinExistence type="predicted"/>
<name>A0ACC2W0U7_9TREE</name>
<gene>
    <name evidence="1" type="ORF">QFC19_003705</name>
</gene>
<dbReference type="EMBL" id="JASBWR010000036">
    <property type="protein sequence ID" value="KAJ9105073.1"/>
    <property type="molecule type" value="Genomic_DNA"/>
</dbReference>
<sequence length="365" mass="40619">MVGGTLADIWPTSERGLLMSLFTFACFFGNSIAPIAMSWVEARPDLGWRWIQWIQVILFGVCLPFIMLIPETREGVILRRKAAQKRKESRKLGNQSTTDVAVDCVYLARSEINKPGLVELIKVSSLRPLWLLCTEPIVLFFSIWVAVAWGVYYVLTASIPLIFQGLYKFDTGRVGLVYLALTIGTILGFVGNFYQERLYRKNVATRGPEARLYAAMFGGICFAVGCFIYAWTSFPHVTYIAPCIGIAVAVFGIFSIYLGVFNFLADSYTVYASSALAGQSFLRNMVAGGFTFFTRQLYTNLTPRWGSTLFGGLAAILAVVPFLAFFYGPQIRKGSKFAKTLAAEEERLRDERGTGRSVDPEKGSE</sequence>
<evidence type="ECO:0000313" key="2">
    <source>
        <dbReference type="Proteomes" id="UP001241377"/>
    </source>
</evidence>
<evidence type="ECO:0000313" key="1">
    <source>
        <dbReference type="EMBL" id="KAJ9105073.1"/>
    </source>
</evidence>
<reference evidence="1" key="1">
    <citation type="submission" date="2023-04" db="EMBL/GenBank/DDBJ databases">
        <title>Draft Genome sequencing of Naganishia species isolated from polar environments using Oxford Nanopore Technology.</title>
        <authorList>
            <person name="Leo P."/>
            <person name="Venkateswaran K."/>
        </authorList>
    </citation>
    <scope>NUCLEOTIDE SEQUENCE</scope>
    <source>
        <strain evidence="1">MNA-CCFEE 5261</strain>
    </source>
</reference>
<organism evidence="1 2">
    <name type="scientific">Naganishia cerealis</name>
    <dbReference type="NCBI Taxonomy" id="610337"/>
    <lineage>
        <taxon>Eukaryota</taxon>
        <taxon>Fungi</taxon>
        <taxon>Dikarya</taxon>
        <taxon>Basidiomycota</taxon>
        <taxon>Agaricomycotina</taxon>
        <taxon>Tremellomycetes</taxon>
        <taxon>Filobasidiales</taxon>
        <taxon>Filobasidiaceae</taxon>
        <taxon>Naganishia</taxon>
    </lineage>
</organism>
<comment type="caution">
    <text evidence="1">The sequence shown here is derived from an EMBL/GenBank/DDBJ whole genome shotgun (WGS) entry which is preliminary data.</text>
</comment>
<accession>A0ACC2W0U7</accession>
<protein>
    <submittedName>
        <fullName evidence="1">Uncharacterized protein</fullName>
    </submittedName>
</protein>
<dbReference type="Proteomes" id="UP001241377">
    <property type="component" value="Unassembled WGS sequence"/>
</dbReference>
<keyword evidence="2" id="KW-1185">Reference proteome</keyword>